<feature type="signal peptide" evidence="16">
    <location>
        <begin position="1"/>
        <end position="21"/>
    </location>
</feature>
<keyword evidence="9 15" id="KW-0418">Kinase</keyword>
<dbReference type="EC" id="2.7.13.3" evidence="15"/>
<dbReference type="HOGENOM" id="CLU_000445_94_2_5"/>
<evidence type="ECO:0000256" key="14">
    <source>
        <dbReference type="ARBA" id="ARBA00059004"/>
    </source>
</evidence>
<dbReference type="PIRSF" id="PIRSF036431">
    <property type="entry name" value="STHK_DctB"/>
    <property type="match status" value="1"/>
</dbReference>
<organism evidence="18 19">
    <name type="scientific">Hoeflea phototrophica (strain DSM 17068 / NCIMB 14078 / DFL-43)</name>
    <dbReference type="NCBI Taxonomy" id="411684"/>
    <lineage>
        <taxon>Bacteria</taxon>
        <taxon>Pseudomonadati</taxon>
        <taxon>Pseudomonadota</taxon>
        <taxon>Alphaproteobacteria</taxon>
        <taxon>Hyphomicrobiales</taxon>
        <taxon>Rhizobiaceae</taxon>
        <taxon>Hoeflea</taxon>
    </lineage>
</organism>
<keyword evidence="10 15" id="KW-0067">ATP-binding</keyword>
<evidence type="ECO:0000256" key="3">
    <source>
        <dbReference type="ARBA" id="ARBA00022475"/>
    </source>
</evidence>
<dbReference type="STRING" id="411684.HPDFL43_14567"/>
<evidence type="ECO:0000256" key="7">
    <source>
        <dbReference type="ARBA" id="ARBA00022692"/>
    </source>
</evidence>
<comment type="function">
    <text evidence="14 15">Member of the two-component regulatory system DctB/DctD involved in the transport of C4-dicarboxylates. DctB functions as a membrane-associated protein kinase that phosphorylates DctD in response to environmental signals.</text>
</comment>
<dbReference type="Gene3D" id="3.30.565.10">
    <property type="entry name" value="Histidine kinase-like ATPase, C-terminal domain"/>
    <property type="match status" value="1"/>
</dbReference>
<sequence>MAAVFALLFLMSLLAYPQVQASFVKDAQVAAKSTLRLVSGAVDQAIGKYQPIPGLIADDPIFRDLLHQTGNNGIVPFVNEKLRHIAGSVGASDIYIMDPSGTTVAASNYRDERSFMGNNFAYRPYFYKALAGEATQFHALGTTSGERGFFFSVPILDGISVIGVLALKVTVELFEGAWSGSPLEIIVADPNGVAFLASHDDYRLRSLAPLSDGVRARIAETRQFPLNAVTPIPFSANVIAPSAVEVTLGEVGSEIHYLAESEPLSLSGWHAIVLTPLGPITSQAIYALIVWNLATGAIALAALALIQRRARIFERIRVEQTQRDLLEKMVRERTADLDTANISLRSEVNERKIAEERLRKTQKDLVQAGKLAALGQMSAALSHEINQPLAAVKSYADNAALYIERNRTAEAKANIARISEMTDRMAKISRHLRNFARRPGDKLNAIPVCEVIREAVALMDPQVRKSGSRISFASGQTEHWVLGGRLRLQQVLVNIMTNAIDAMEGQSQKLMDISIDCADETVAIHVRDHGPGLKQDALNQAFEAFFTTKDAGAGMGLGLSISYNIIEDFGGKLTASNHPDGGGIFTVELRRAPAEDLPLIQVAAQ</sequence>
<accession>A9D2L2</accession>
<dbReference type="PANTHER" id="PTHR43065:SF46">
    <property type="entry name" value="C4-DICARBOXYLATE TRANSPORT SENSOR PROTEIN DCTB"/>
    <property type="match status" value="1"/>
</dbReference>
<dbReference type="GO" id="GO:0005524">
    <property type="term" value="F:ATP binding"/>
    <property type="evidence" value="ECO:0007669"/>
    <property type="project" value="UniProtKB-UniRule"/>
</dbReference>
<dbReference type="Gene3D" id="1.10.287.130">
    <property type="match status" value="1"/>
</dbReference>
<keyword evidence="3 15" id="KW-1003">Cell membrane</keyword>
<keyword evidence="12 15" id="KW-0902">Two-component regulatory system</keyword>
<dbReference type="eggNOG" id="COG4191">
    <property type="taxonomic scope" value="Bacteria"/>
</dbReference>
<dbReference type="EMBL" id="ABIA03000004">
    <property type="protein sequence ID" value="EDQ34229.2"/>
    <property type="molecule type" value="Genomic_DNA"/>
</dbReference>
<dbReference type="PROSITE" id="PS50109">
    <property type="entry name" value="HIS_KIN"/>
    <property type="match status" value="1"/>
</dbReference>
<dbReference type="InterPro" id="IPR017055">
    <property type="entry name" value="Sig_transdc_His_kinase_DctB"/>
</dbReference>
<dbReference type="AlphaFoldDB" id="A9D2L2"/>
<evidence type="ECO:0000256" key="8">
    <source>
        <dbReference type="ARBA" id="ARBA00022741"/>
    </source>
</evidence>
<dbReference type="SUPFAM" id="SSF47384">
    <property type="entry name" value="Homodimeric domain of signal transducing histidine kinase"/>
    <property type="match status" value="1"/>
</dbReference>
<evidence type="ECO:0000256" key="2">
    <source>
        <dbReference type="ARBA" id="ARBA00004429"/>
    </source>
</evidence>
<evidence type="ECO:0000259" key="17">
    <source>
        <dbReference type="PROSITE" id="PS50109"/>
    </source>
</evidence>
<evidence type="ECO:0000256" key="1">
    <source>
        <dbReference type="ARBA" id="ARBA00000085"/>
    </source>
</evidence>
<evidence type="ECO:0000313" key="18">
    <source>
        <dbReference type="EMBL" id="EDQ34229.2"/>
    </source>
</evidence>
<name>A9D2L2_HOEPD</name>
<evidence type="ECO:0000313" key="19">
    <source>
        <dbReference type="Proteomes" id="UP000004291"/>
    </source>
</evidence>
<dbReference type="Gene3D" id="3.30.450.20">
    <property type="entry name" value="PAS domain"/>
    <property type="match status" value="2"/>
</dbReference>
<comment type="subcellular location">
    <subcellularLocation>
        <location evidence="2">Cell inner membrane</location>
        <topology evidence="2">Multi-pass membrane protein</topology>
    </subcellularLocation>
</comment>
<comment type="catalytic activity">
    <reaction evidence="1 15">
        <text>ATP + protein L-histidine = ADP + protein N-phospho-L-histidine.</text>
        <dbReference type="EC" id="2.7.13.3"/>
    </reaction>
</comment>
<dbReference type="Pfam" id="PF02518">
    <property type="entry name" value="HATPase_c"/>
    <property type="match status" value="1"/>
</dbReference>
<keyword evidence="4 15" id="KW-0997">Cell inner membrane</keyword>
<evidence type="ECO:0000256" key="5">
    <source>
        <dbReference type="ARBA" id="ARBA00022553"/>
    </source>
</evidence>
<proteinExistence type="predicted"/>
<dbReference type="SUPFAM" id="SSF55874">
    <property type="entry name" value="ATPase domain of HSP90 chaperone/DNA topoisomerase II/histidine kinase"/>
    <property type="match status" value="1"/>
</dbReference>
<keyword evidence="11 15" id="KW-1133">Transmembrane helix</keyword>
<dbReference type="PRINTS" id="PR00344">
    <property type="entry name" value="BCTRLSENSOR"/>
</dbReference>
<evidence type="ECO:0000256" key="6">
    <source>
        <dbReference type="ARBA" id="ARBA00022679"/>
    </source>
</evidence>
<dbReference type="InterPro" id="IPR036097">
    <property type="entry name" value="HisK_dim/P_sf"/>
</dbReference>
<dbReference type="GO" id="GO:0005886">
    <property type="term" value="C:plasma membrane"/>
    <property type="evidence" value="ECO:0007669"/>
    <property type="project" value="UniProtKB-SubCell"/>
</dbReference>
<feature type="chain" id="PRO_5005661120" description="C4-dicarboxylate transport sensor protein" evidence="16">
    <location>
        <begin position="22"/>
        <end position="605"/>
    </location>
</feature>
<dbReference type="InterPro" id="IPR005467">
    <property type="entry name" value="His_kinase_dom"/>
</dbReference>
<reference evidence="18 19" key="1">
    <citation type="submission" date="2007-10" db="EMBL/GenBank/DDBJ databases">
        <authorList>
            <person name="Wagner-Dobler I."/>
            <person name="Ferriera S."/>
            <person name="Johnson J."/>
            <person name="Kravitz S."/>
            <person name="Beeson K."/>
            <person name="Sutton G."/>
            <person name="Rogers Y.-H."/>
            <person name="Friedman R."/>
            <person name="Frazier M."/>
            <person name="Venter J.C."/>
        </authorList>
    </citation>
    <scope>NUCLEOTIDE SEQUENCE [LARGE SCALE GENOMIC DNA]</scope>
    <source>
        <strain evidence="18 19">DFL-43</strain>
    </source>
</reference>
<evidence type="ECO:0000256" key="13">
    <source>
        <dbReference type="ARBA" id="ARBA00023136"/>
    </source>
</evidence>
<dbReference type="InterPro" id="IPR004358">
    <property type="entry name" value="Sig_transdc_His_kin-like_C"/>
</dbReference>
<dbReference type="Pfam" id="PF00512">
    <property type="entry name" value="HisKA"/>
    <property type="match status" value="1"/>
</dbReference>
<evidence type="ECO:0000256" key="12">
    <source>
        <dbReference type="ARBA" id="ARBA00023012"/>
    </source>
</evidence>
<evidence type="ECO:0000256" key="9">
    <source>
        <dbReference type="ARBA" id="ARBA00022777"/>
    </source>
</evidence>
<dbReference type="SUPFAM" id="SSF103190">
    <property type="entry name" value="Sensory domain-like"/>
    <property type="match status" value="1"/>
</dbReference>
<dbReference type="FunFam" id="1.10.287.130:FF:000049">
    <property type="entry name" value="C4-dicarboxylate transport sensor protein DctB"/>
    <property type="match status" value="1"/>
</dbReference>
<keyword evidence="8 15" id="KW-0547">Nucleotide-binding</keyword>
<dbReference type="InterPro" id="IPR003661">
    <property type="entry name" value="HisK_dim/P_dom"/>
</dbReference>
<keyword evidence="7 15" id="KW-0812">Transmembrane</keyword>
<evidence type="ECO:0000256" key="15">
    <source>
        <dbReference type="PIRNR" id="PIRNR036431"/>
    </source>
</evidence>
<comment type="caution">
    <text evidence="15">Lacks conserved residue(s) required for the propagation of feature annotation.</text>
</comment>
<evidence type="ECO:0000256" key="16">
    <source>
        <dbReference type="SAM" id="SignalP"/>
    </source>
</evidence>
<gene>
    <name evidence="18" type="ORF">HPDFL43_14567</name>
</gene>
<evidence type="ECO:0000256" key="10">
    <source>
        <dbReference type="ARBA" id="ARBA00022840"/>
    </source>
</evidence>
<feature type="domain" description="Histidine kinase" evidence="17">
    <location>
        <begin position="380"/>
        <end position="593"/>
    </location>
</feature>
<dbReference type="Proteomes" id="UP000004291">
    <property type="component" value="Chromosome"/>
</dbReference>
<feature type="transmembrane region" description="Helical" evidence="15">
    <location>
        <begin position="284"/>
        <end position="306"/>
    </location>
</feature>
<dbReference type="InterPro" id="IPR003594">
    <property type="entry name" value="HATPase_dom"/>
</dbReference>
<evidence type="ECO:0000256" key="4">
    <source>
        <dbReference type="ARBA" id="ARBA00022519"/>
    </source>
</evidence>
<dbReference type="RefSeq" id="WP_052093229.1">
    <property type="nucleotide sequence ID" value="NZ_CM002917.1"/>
</dbReference>
<keyword evidence="6 15" id="KW-0808">Transferase</keyword>
<dbReference type="PANTHER" id="PTHR43065">
    <property type="entry name" value="SENSOR HISTIDINE KINASE"/>
    <property type="match status" value="1"/>
</dbReference>
<protein>
    <recommendedName>
        <fullName evidence="15">C4-dicarboxylate transport sensor protein</fullName>
        <ecNumber evidence="15">2.7.13.3</ecNumber>
    </recommendedName>
</protein>
<dbReference type="FunFam" id="3.30.450.20:FF:000127">
    <property type="entry name" value="C4-dicarboxylate transport sensor protein"/>
    <property type="match status" value="1"/>
</dbReference>
<keyword evidence="19" id="KW-1185">Reference proteome</keyword>
<dbReference type="GO" id="GO:0000155">
    <property type="term" value="F:phosphorelay sensor kinase activity"/>
    <property type="evidence" value="ECO:0007669"/>
    <property type="project" value="UniProtKB-UniRule"/>
</dbReference>
<dbReference type="SMART" id="SM00388">
    <property type="entry name" value="HisKA"/>
    <property type="match status" value="1"/>
</dbReference>
<keyword evidence="13 15" id="KW-0472">Membrane</keyword>
<reference evidence="18 19" key="2">
    <citation type="submission" date="2012-06" db="EMBL/GenBank/DDBJ databases">
        <authorList>
            <person name="Fiebig A."/>
        </authorList>
    </citation>
    <scope>NUCLEOTIDE SEQUENCE [LARGE SCALE GENOMIC DNA]</scope>
    <source>
        <strain evidence="18 19">DFL-43</strain>
    </source>
</reference>
<dbReference type="InterPro" id="IPR036890">
    <property type="entry name" value="HATPase_C_sf"/>
</dbReference>
<dbReference type="CDD" id="cd00082">
    <property type="entry name" value="HisKA"/>
    <property type="match status" value="1"/>
</dbReference>
<keyword evidence="5" id="KW-0597">Phosphoprotein</keyword>
<dbReference type="SMART" id="SM00387">
    <property type="entry name" value="HATPase_c"/>
    <property type="match status" value="1"/>
</dbReference>
<dbReference type="InterPro" id="IPR029151">
    <property type="entry name" value="Sensor-like_sf"/>
</dbReference>
<keyword evidence="16" id="KW-0732">Signal</keyword>
<evidence type="ECO:0000256" key="11">
    <source>
        <dbReference type="ARBA" id="ARBA00022989"/>
    </source>
</evidence>
<comment type="caution">
    <text evidence="18">The sequence shown here is derived from an EMBL/GenBank/DDBJ whole genome shotgun (WGS) entry which is preliminary data.</text>
</comment>